<keyword evidence="3" id="KW-1185">Reference proteome</keyword>
<feature type="region of interest" description="Disordered" evidence="1">
    <location>
        <begin position="1"/>
        <end position="31"/>
    </location>
</feature>
<evidence type="ECO:0000313" key="2">
    <source>
        <dbReference type="EMBL" id="KAL3761846.1"/>
    </source>
</evidence>
<feature type="region of interest" description="Disordered" evidence="1">
    <location>
        <begin position="126"/>
        <end position="150"/>
    </location>
</feature>
<gene>
    <name evidence="2" type="ORF">ACHAWU_009011</name>
</gene>
<dbReference type="SUPFAM" id="SSF55144">
    <property type="entry name" value="LigT-like"/>
    <property type="match status" value="1"/>
</dbReference>
<organism evidence="2 3">
    <name type="scientific">Discostella pseudostelligera</name>
    <dbReference type="NCBI Taxonomy" id="259834"/>
    <lineage>
        <taxon>Eukaryota</taxon>
        <taxon>Sar</taxon>
        <taxon>Stramenopiles</taxon>
        <taxon>Ochrophyta</taxon>
        <taxon>Bacillariophyta</taxon>
        <taxon>Coscinodiscophyceae</taxon>
        <taxon>Thalassiosirophycidae</taxon>
        <taxon>Stephanodiscales</taxon>
        <taxon>Stephanodiscaceae</taxon>
        <taxon>Discostella</taxon>
    </lineage>
</organism>
<dbReference type="AlphaFoldDB" id="A0ABD3MGB2"/>
<protein>
    <submittedName>
        <fullName evidence="2">Uncharacterized protein</fullName>
    </submittedName>
</protein>
<reference evidence="2 3" key="1">
    <citation type="submission" date="2024-10" db="EMBL/GenBank/DDBJ databases">
        <title>Updated reference genomes for cyclostephanoid diatoms.</title>
        <authorList>
            <person name="Roberts W.R."/>
            <person name="Alverson A.J."/>
        </authorList>
    </citation>
    <scope>NUCLEOTIDE SEQUENCE [LARGE SCALE GENOMIC DNA]</scope>
    <source>
        <strain evidence="2 3">AJA232-27</strain>
    </source>
</reference>
<dbReference type="Gene3D" id="3.90.1140.10">
    <property type="entry name" value="Cyclic phosphodiesterase"/>
    <property type="match status" value="1"/>
</dbReference>
<dbReference type="InterPro" id="IPR009097">
    <property type="entry name" value="Cyclic_Pdiesterase"/>
</dbReference>
<dbReference type="Proteomes" id="UP001530293">
    <property type="component" value="Unassembled WGS sequence"/>
</dbReference>
<evidence type="ECO:0000313" key="3">
    <source>
        <dbReference type="Proteomes" id="UP001530293"/>
    </source>
</evidence>
<feature type="compositionally biased region" description="Basic and acidic residues" evidence="1">
    <location>
        <begin position="8"/>
        <end position="31"/>
    </location>
</feature>
<accession>A0ABD3MGB2</accession>
<evidence type="ECO:0000256" key="1">
    <source>
        <dbReference type="SAM" id="MobiDB-lite"/>
    </source>
</evidence>
<name>A0ABD3MGB2_9STRA</name>
<comment type="caution">
    <text evidence="2">The sequence shown here is derived from an EMBL/GenBank/DDBJ whole genome shotgun (WGS) entry which is preliminary data.</text>
</comment>
<proteinExistence type="predicted"/>
<dbReference type="EMBL" id="JALLBG020000146">
    <property type="protein sequence ID" value="KAL3761846.1"/>
    <property type="molecule type" value="Genomic_DNA"/>
</dbReference>
<sequence length="406" mass="46319">MSSPIRMFNDDNLKITGENEDRIDSSEMRNSRDQEEGMLLGSNDHAIQDDDMMIVSSSTAPSPFEGSRTKFGRRKRNNIDRQSNNARVRHSYLKILLEDAVFDQLHHTTCQLQRQWEWECSSNNNNASGKEVDEQIPPQQSSIRSKKQSHRQVVTILPRSRSSLHMTYFFWGKVLDTMTSEDVQRWHSMVNQCVYMACCSESATNDDGKDYSLEFKSLITFPPGRNNLLVATFEPSMALVELYERLWHSTVSEKEQSNSSGHDDVSASLEKEFEFPLLRDMIVQQHYNRKQAKPSWFAHVTLASIVGGTKDEKNRFREWLNDKVHPAGKHADTSNKDEALLSKDSIANFEAELEVLQSFSINAMGVGFGGPLPDVPELDYFDWKFPFSDAKVDTTTTDATKSAKHS</sequence>